<name>A0A944M943_9GAMM</name>
<accession>A0A944M943</accession>
<reference evidence="2 3" key="1">
    <citation type="submission" date="2021-05" db="EMBL/GenBank/DDBJ databases">
        <title>Genetic and Functional Diversity in Clade A Lucinid endosymbionts from the Bahamas.</title>
        <authorList>
            <person name="Giani N.M."/>
            <person name="Engel A.S."/>
            <person name="Campbell B.J."/>
        </authorList>
    </citation>
    <scope>NUCLEOTIDE SEQUENCE [LARGE SCALE GENOMIC DNA]</scope>
    <source>
        <strain evidence="2">LUC16012Gg_MoonRockCtena</strain>
    </source>
</reference>
<comment type="caution">
    <text evidence="2">The sequence shown here is derived from an EMBL/GenBank/DDBJ whole genome shotgun (WGS) entry which is preliminary data.</text>
</comment>
<protein>
    <submittedName>
        <fullName evidence="2">Uncharacterized protein</fullName>
    </submittedName>
</protein>
<dbReference type="Proteomes" id="UP000770889">
    <property type="component" value="Unassembled WGS sequence"/>
</dbReference>
<proteinExistence type="predicted"/>
<keyword evidence="1" id="KW-0732">Signal</keyword>
<gene>
    <name evidence="2" type="ORF">KME65_08925</name>
</gene>
<dbReference type="AlphaFoldDB" id="A0A944M943"/>
<feature type="signal peptide" evidence="1">
    <location>
        <begin position="1"/>
        <end position="21"/>
    </location>
</feature>
<sequence length="121" mass="13527">MVKLILTAFALNLFVSSGLVAGEADVVKVTVRKKGVNLYDFGVTVLHKDAGWDHYANRWEVLDEKGAVLATRTLHHPHVKEQPFTRYLTDVVIPVGIKQVTIRAHDSVHQYGGIIKKVELQ</sequence>
<evidence type="ECO:0000256" key="1">
    <source>
        <dbReference type="SAM" id="SignalP"/>
    </source>
</evidence>
<evidence type="ECO:0000313" key="2">
    <source>
        <dbReference type="EMBL" id="MBT2989077.1"/>
    </source>
</evidence>
<organism evidence="2 3">
    <name type="scientific">Candidatus Thiodiazotropha taylori</name>
    <dbReference type="NCBI Taxonomy" id="2792791"/>
    <lineage>
        <taxon>Bacteria</taxon>
        <taxon>Pseudomonadati</taxon>
        <taxon>Pseudomonadota</taxon>
        <taxon>Gammaproteobacteria</taxon>
        <taxon>Chromatiales</taxon>
        <taxon>Sedimenticolaceae</taxon>
        <taxon>Candidatus Thiodiazotropha</taxon>
    </lineage>
</organism>
<feature type="chain" id="PRO_5037899092" evidence="1">
    <location>
        <begin position="22"/>
        <end position="121"/>
    </location>
</feature>
<evidence type="ECO:0000313" key="3">
    <source>
        <dbReference type="Proteomes" id="UP000770889"/>
    </source>
</evidence>
<dbReference type="EMBL" id="JAHHGM010000006">
    <property type="protein sequence ID" value="MBT2989077.1"/>
    <property type="molecule type" value="Genomic_DNA"/>
</dbReference>